<proteinExistence type="predicted"/>
<protein>
    <submittedName>
        <fullName evidence="2">DNA-binding protein</fullName>
    </submittedName>
</protein>
<evidence type="ECO:0000256" key="1">
    <source>
        <dbReference type="SAM" id="MobiDB-lite"/>
    </source>
</evidence>
<organism evidence="2 3">
    <name type="scientific">Comamonas denitrificans</name>
    <dbReference type="NCBI Taxonomy" id="117506"/>
    <lineage>
        <taxon>Bacteria</taxon>
        <taxon>Pseudomonadati</taxon>
        <taxon>Pseudomonadota</taxon>
        <taxon>Betaproteobacteria</taxon>
        <taxon>Burkholderiales</taxon>
        <taxon>Comamonadaceae</taxon>
        <taxon>Comamonas</taxon>
    </lineage>
</organism>
<keyword evidence="3" id="KW-1185">Reference proteome</keyword>
<evidence type="ECO:0000313" key="2">
    <source>
        <dbReference type="EMBL" id="MBO1249439.1"/>
    </source>
</evidence>
<evidence type="ECO:0000313" key="3">
    <source>
        <dbReference type="Proteomes" id="UP000664731"/>
    </source>
</evidence>
<name>A0A939KDJ9_9BURK</name>
<sequence>MEFQNFDAVTGSYLPPVLGVTELSVLLHKSPGVILADRVRAPHRLPPCCTPPGTRQPLWILQDVLDWLRQFQKQPAPAPVKKRQGRPTKREQLERQQAKEAAAAQQAQGKGGAA</sequence>
<comment type="caution">
    <text evidence="2">The sequence shown here is derived from an EMBL/GenBank/DDBJ whole genome shotgun (WGS) entry which is preliminary data.</text>
</comment>
<dbReference type="Proteomes" id="UP000664731">
    <property type="component" value="Unassembled WGS sequence"/>
</dbReference>
<feature type="region of interest" description="Disordered" evidence="1">
    <location>
        <begin position="75"/>
        <end position="114"/>
    </location>
</feature>
<gene>
    <name evidence="2" type="ORF">J1777_06250</name>
</gene>
<dbReference type="AlphaFoldDB" id="A0A939KDJ9"/>
<dbReference type="GO" id="GO:0003677">
    <property type="term" value="F:DNA binding"/>
    <property type="evidence" value="ECO:0007669"/>
    <property type="project" value="UniProtKB-KW"/>
</dbReference>
<accession>A0A939KDJ9</accession>
<feature type="compositionally biased region" description="Low complexity" evidence="1">
    <location>
        <begin position="99"/>
        <end position="108"/>
    </location>
</feature>
<reference evidence="2" key="1">
    <citation type="submission" date="2021-03" db="EMBL/GenBank/DDBJ databases">
        <title>Comamonas denitrificans.</title>
        <authorList>
            <person name="Finster K."/>
        </authorList>
    </citation>
    <scope>NUCLEOTIDE SEQUENCE</scope>
    <source>
        <strain evidence="2">MM2021_4</strain>
    </source>
</reference>
<keyword evidence="2" id="KW-0238">DNA-binding</keyword>
<feature type="compositionally biased region" description="Basic and acidic residues" evidence="1">
    <location>
        <begin position="88"/>
        <end position="98"/>
    </location>
</feature>
<dbReference type="RefSeq" id="WP_207574962.1">
    <property type="nucleotide sequence ID" value="NZ_JAFNME010000010.1"/>
</dbReference>
<dbReference type="EMBL" id="JAFNME010000010">
    <property type="protein sequence ID" value="MBO1249439.1"/>
    <property type="molecule type" value="Genomic_DNA"/>
</dbReference>